<proteinExistence type="predicted"/>
<keyword evidence="2" id="KW-0067">ATP-binding</keyword>
<dbReference type="GO" id="GO:0003676">
    <property type="term" value="F:nucleic acid binding"/>
    <property type="evidence" value="ECO:0007669"/>
    <property type="project" value="InterPro"/>
</dbReference>
<dbReference type="EMBL" id="JACHDY010000010">
    <property type="protein sequence ID" value="MBB5319494.1"/>
    <property type="molecule type" value="Genomic_DNA"/>
</dbReference>
<protein>
    <submittedName>
        <fullName evidence="5">Lhr-like helicase</fullName>
    </submittedName>
</protein>
<dbReference type="GO" id="GO:0006289">
    <property type="term" value="P:nucleotide-excision repair"/>
    <property type="evidence" value="ECO:0007669"/>
    <property type="project" value="TreeGrafter"/>
</dbReference>
<dbReference type="GO" id="GO:0036297">
    <property type="term" value="P:interstrand cross-link repair"/>
    <property type="evidence" value="ECO:0007669"/>
    <property type="project" value="TreeGrafter"/>
</dbReference>
<gene>
    <name evidence="5" type="ORF">HDF09_004203</name>
</gene>
<dbReference type="PANTHER" id="PTHR47957">
    <property type="entry name" value="ATP-DEPENDENT HELICASE HRQ1"/>
    <property type="match status" value="1"/>
</dbReference>
<evidence type="ECO:0000256" key="3">
    <source>
        <dbReference type="SAM" id="MobiDB-lite"/>
    </source>
</evidence>
<feature type="domain" description="Helicase ATP-binding" evidence="4">
    <location>
        <begin position="121"/>
        <end position="441"/>
    </location>
</feature>
<dbReference type="SMART" id="SM00487">
    <property type="entry name" value="DEXDc"/>
    <property type="match status" value="1"/>
</dbReference>
<dbReference type="PROSITE" id="PS51192">
    <property type="entry name" value="HELICASE_ATP_BIND_1"/>
    <property type="match status" value="1"/>
</dbReference>
<dbReference type="Pfam" id="PF00270">
    <property type="entry name" value="DEAD"/>
    <property type="match status" value="1"/>
</dbReference>
<dbReference type="PANTHER" id="PTHR47957:SF3">
    <property type="entry name" value="ATP-DEPENDENT HELICASE HRQ1"/>
    <property type="match status" value="1"/>
</dbReference>
<evidence type="ECO:0000313" key="5">
    <source>
        <dbReference type="EMBL" id="MBB5319494.1"/>
    </source>
</evidence>
<dbReference type="Pfam" id="PF00271">
    <property type="entry name" value="Helicase_C"/>
    <property type="match status" value="1"/>
</dbReference>
<accession>A0A7W8ILV2</accession>
<evidence type="ECO:0000259" key="4">
    <source>
        <dbReference type="PROSITE" id="PS51192"/>
    </source>
</evidence>
<keyword evidence="1" id="KW-0547">Nucleotide-binding</keyword>
<dbReference type="GO" id="GO:0043138">
    <property type="term" value="F:3'-5' DNA helicase activity"/>
    <property type="evidence" value="ECO:0007669"/>
    <property type="project" value="TreeGrafter"/>
</dbReference>
<dbReference type="InterPro" id="IPR001650">
    <property type="entry name" value="Helicase_C-like"/>
</dbReference>
<organism evidence="5 6">
    <name type="scientific">Tunturiibacter empetritectus</name>
    <dbReference type="NCBI Taxonomy" id="3069691"/>
    <lineage>
        <taxon>Bacteria</taxon>
        <taxon>Pseudomonadati</taxon>
        <taxon>Acidobacteriota</taxon>
        <taxon>Terriglobia</taxon>
        <taxon>Terriglobales</taxon>
        <taxon>Acidobacteriaceae</taxon>
        <taxon>Tunturiibacter</taxon>
    </lineage>
</organism>
<name>A0A7W8ILV2_9BACT</name>
<dbReference type="Gene3D" id="3.40.50.300">
    <property type="entry name" value="P-loop containing nucleotide triphosphate hydrolases"/>
    <property type="match status" value="2"/>
</dbReference>
<evidence type="ECO:0000256" key="2">
    <source>
        <dbReference type="ARBA" id="ARBA00022840"/>
    </source>
</evidence>
<dbReference type="InterPro" id="IPR027417">
    <property type="entry name" value="P-loop_NTPase"/>
</dbReference>
<dbReference type="SUPFAM" id="SSF52540">
    <property type="entry name" value="P-loop containing nucleoside triphosphate hydrolases"/>
    <property type="match status" value="2"/>
</dbReference>
<dbReference type="Proteomes" id="UP000568106">
    <property type="component" value="Unassembled WGS sequence"/>
</dbReference>
<dbReference type="InterPro" id="IPR014001">
    <property type="entry name" value="Helicase_ATP-bd"/>
</dbReference>
<evidence type="ECO:0000313" key="6">
    <source>
        <dbReference type="Proteomes" id="UP000568106"/>
    </source>
</evidence>
<comment type="caution">
    <text evidence="5">The sequence shown here is derived from an EMBL/GenBank/DDBJ whole genome shotgun (WGS) entry which is preliminary data.</text>
</comment>
<evidence type="ECO:0000256" key="1">
    <source>
        <dbReference type="ARBA" id="ARBA00022741"/>
    </source>
</evidence>
<feature type="region of interest" description="Disordered" evidence="3">
    <location>
        <begin position="184"/>
        <end position="206"/>
    </location>
</feature>
<dbReference type="SMART" id="SM00490">
    <property type="entry name" value="HELICc"/>
    <property type="match status" value="1"/>
</dbReference>
<keyword evidence="6" id="KW-1185">Reference proteome</keyword>
<sequence length="2003" mass="224395">MLDPLGAFARIRDFYISYLDTAFYIRDPEVSIARRRLLEETRALCAEPIIEPLARYSNASFALEDLINASDDDPRLPGLNAKERDAFVRLVLCGLFDAVGEEHGKPKSSYKPFAHQVEMMSRGIQRGRPGIVTSGTGSGKTESFLLPIFARLAKEARSWRAPEEGFLQHRWWQNDDGDPLDKYTDLPNRPTRRNQNATPFVPQRNGESRAAAVRSLILYPMNALVEDQLARLRKALDSDAARLLMSETFNDNRIFLGKYTSATPITGHHFSPDAGPEEFERRDRKLKQLFRSSCLLQKTQTAARAHQNASTDARYLFPSVDGNEMTSRWDMQEHPPDILITNTSMLSAMLAREVDASIFAKTREWLMSNDDSYFYLVLDELHLQRGSAGTEVSLLLRLLIERLGLNDPSHRHKLHILASSASMPMSGELGELSLQYLWDFFGSNGTWEQADQKAERTKDLWRGAIVEGSPLPLESVSSLSDKSPLCELLRVTVSPEDGLADPQHPSENELLWQAVHKSLMPSAQSESLPRSVRECIEQAGFVLEEACSADGLRKPQTVSQIAKRLFSTMDSTAIEAVRALLVIRGCGDRYSEWFPSHASPKTSAFRIHFFYRSIEGLFAPAMLDSSKPAGSQALVGPLSVERGLRFVDMLDGKRRLLELIYCECCGELFFAGMKGERKGTSYCELLPIDPDLDGLPDAASSQLFEELSAKVFGVFWPSSQTPQLNISSNAGNGTWTKASLDPASGVVRVATNRYDPWSAPDHVHGYLFDRSGTQDRHGRTNRDPGSCVPYACPACGISYERRKRGYRLSPLRNFRTGFAKTTQLLATEVFEVLRKTSENPKLVSFSDSRQDAAKAALDIERRHHEDSVRQILIDTIVEVAQSRPGADTLARDLDVTRKAYAEASYDDPKFDELGSAIKKLTVQLKAANDSSISISEVVETLDEAGFQGVSPERNGLRPYLCHFANLGVHPVDGTGMRRFRVGSENLAWFELFELTGTTLDWRDDMQRRTQIDEARRELVGEALESISQTIFNKTYFSIEETGWGYPTVPLSCVADLKEQNKIAAYMRVLGDSYRVNESQFDDRPKDWADANDIGKSDRIFRYAQACTGSDQMAVQELTRVLNILDAQRHSGGIIHTGKLNIMVPLQDSPCWKCVRCGRIHLHRGGGVCTRCYEPLNELPDLVCEDVRRRNFLGKRIGRGEPPFRVRCEELTGQTDDPAERQRRFRGIIFDAPSSLEENAKLIDLLAVTTTMEVGIDIGPLQAVFQANMPPQRFNYQQRVGRAGRRGQAFSMVMTVCRSKSHDLYYYRNPERITGDPPPPPFLTKKQVIIPRRLLRKAWLASAFDTLRSECRAAGQRYPGDDSSPDIHGEYIPSNIYFDATQDWEERLKGALLKTEVARDRFAAVLALDSDISVQTLLEDLDPSDLIEDIRNSRDLVGGGGEDGLAHMLAEAGRLPMFGMPTRVRNLYTEAVRIEDDHQFEWTKIDRDLDFAIFEFAPGGVIVKDKQQHRPIGFTGHLAERFTPGRRGTQQSLTPYSPAFSSPFWLLRCVACGSWHRFEDKPENESCTTCSTLLDSAGAGECRTPSGFRTDLNPRLIRENDRFGSRNRSITAESRTFDLSPTPDDFNLSLAFLPQSRTYRLNRGPEITDDNGNVSALGFSVDSYSHSIPGLDSTRLEQQAITKECAPEIRRLQPQPDLTGTSAEGIWIAAPKTTDSLFIGASVVPPGLWIDRVSGSLPTNGPALLANRITSVRAAAVSATFIFVHRASLELDVDPDEFDLIDPRIHASKGIRVPVLQIADHLVNGSGLCERLALLDSKGISTAARLVRSIVSEPEAFPLRTYRMLKDNIDHAAQCDQSCYLCLQRYGNQPYHGLLDWRLGLSFLEAIDRASFRCGLDGKFAESPSLCDWPELAHRYATDLVTNYGGNGEVRKLGRDGEMTAFRLDRTGAEWNLVVHPLWNLETPIGILNDAINELGRSPKFTDTFELSRRQVTERERLRRAWSG</sequence>
<dbReference type="InterPro" id="IPR011545">
    <property type="entry name" value="DEAD/DEAH_box_helicase_dom"/>
</dbReference>
<dbReference type="GO" id="GO:0005524">
    <property type="term" value="F:ATP binding"/>
    <property type="evidence" value="ECO:0007669"/>
    <property type="project" value="UniProtKB-KW"/>
</dbReference>
<reference evidence="5" key="1">
    <citation type="submission" date="2020-08" db="EMBL/GenBank/DDBJ databases">
        <title>Genomic Encyclopedia of Type Strains, Phase IV (KMG-V): Genome sequencing to study the core and pangenomes of soil and plant-associated prokaryotes.</title>
        <authorList>
            <person name="Whitman W."/>
        </authorList>
    </citation>
    <scope>NUCLEOTIDE SEQUENCE [LARGE SCALE GENOMIC DNA]</scope>
    <source>
        <strain evidence="5">M8UP27</strain>
    </source>
</reference>